<evidence type="ECO:0000256" key="1">
    <source>
        <dbReference type="SAM" id="Phobius"/>
    </source>
</evidence>
<gene>
    <name evidence="2" type="ORF">HQ945_17120</name>
</gene>
<sequence>MAIWILYTGRARSVPATGYLVELLGGAAVGAGLLSLIVWLVGSAVRQK</sequence>
<keyword evidence="1" id="KW-1133">Transmembrane helix</keyword>
<keyword evidence="1" id="KW-0812">Transmembrane</keyword>
<reference evidence="2 3" key="1">
    <citation type="submission" date="2020-05" db="EMBL/GenBank/DDBJ databases">
        <authorList>
            <person name="Kim M.K."/>
        </authorList>
    </citation>
    <scope>NUCLEOTIDE SEQUENCE [LARGE SCALE GENOMIC DNA]</scope>
    <source>
        <strain evidence="2 3">BT25</strain>
    </source>
</reference>
<feature type="transmembrane region" description="Helical" evidence="1">
    <location>
        <begin position="20"/>
        <end position="42"/>
    </location>
</feature>
<protein>
    <submittedName>
        <fullName evidence="2">Uncharacterized protein</fullName>
    </submittedName>
</protein>
<name>A0A849VVW9_9HYPH</name>
<dbReference type="AlphaFoldDB" id="A0A849VVW9"/>
<dbReference type="Proteomes" id="UP000550508">
    <property type="component" value="Unassembled WGS sequence"/>
</dbReference>
<evidence type="ECO:0000313" key="2">
    <source>
        <dbReference type="EMBL" id="NTS32984.1"/>
    </source>
</evidence>
<dbReference type="EMBL" id="JABUMX010000004">
    <property type="protein sequence ID" value="NTS32984.1"/>
    <property type="molecule type" value="Genomic_DNA"/>
</dbReference>
<proteinExistence type="predicted"/>
<keyword evidence="3" id="KW-1185">Reference proteome</keyword>
<keyword evidence="1" id="KW-0472">Membrane</keyword>
<dbReference type="RefSeq" id="WP_155810897.1">
    <property type="nucleotide sequence ID" value="NZ_CP088293.1"/>
</dbReference>
<organism evidence="2 3">
    <name type="scientific">Phyllobacterium pellucidum</name>
    <dbReference type="NCBI Taxonomy" id="2740464"/>
    <lineage>
        <taxon>Bacteria</taxon>
        <taxon>Pseudomonadati</taxon>
        <taxon>Pseudomonadota</taxon>
        <taxon>Alphaproteobacteria</taxon>
        <taxon>Hyphomicrobiales</taxon>
        <taxon>Phyllobacteriaceae</taxon>
        <taxon>Phyllobacterium</taxon>
    </lineage>
</organism>
<evidence type="ECO:0000313" key="3">
    <source>
        <dbReference type="Proteomes" id="UP000550508"/>
    </source>
</evidence>
<comment type="caution">
    <text evidence="2">The sequence shown here is derived from an EMBL/GenBank/DDBJ whole genome shotgun (WGS) entry which is preliminary data.</text>
</comment>
<accession>A0A849VVW9</accession>